<reference evidence="1" key="1">
    <citation type="submission" date="2014-09" db="EMBL/GenBank/DDBJ databases">
        <authorList>
            <person name="Magalhaes I.L.F."/>
            <person name="Oliveira U."/>
            <person name="Santos F.R."/>
            <person name="Vidigal T.H.D.A."/>
            <person name="Brescovit A.D."/>
            <person name="Santos A.J."/>
        </authorList>
    </citation>
    <scope>NUCLEOTIDE SEQUENCE</scope>
    <source>
        <tissue evidence="1">Shoot tissue taken approximately 20 cm above the soil surface</tissue>
    </source>
</reference>
<protein>
    <recommendedName>
        <fullName evidence="2">Protein FAR1-RELATED SEQUENCE</fullName>
    </recommendedName>
</protein>
<evidence type="ECO:0000313" key="1">
    <source>
        <dbReference type="EMBL" id="JAD34528.1"/>
    </source>
</evidence>
<sequence>MIVRRTTHRKWKVVAFEREHNHELLKKFSLSKYLNSHRSIPKEEVDFIKMLHGCTLKSSCAYQIMSELYGGEENVPYTQCDYKNLRKEYLVENRGKDMAATLRYFAQLQKEDPDFFYDYTLVMMRTVLSTFSGLMAQPGGCSLCIVTFCHLTPLVAPICSICHLRHS</sequence>
<accession>A0A0A8ZA19</accession>
<dbReference type="PANTHER" id="PTHR47482">
    <property type="entry name" value="OS11G0632001 PROTEIN"/>
    <property type="match status" value="1"/>
</dbReference>
<dbReference type="AlphaFoldDB" id="A0A0A8ZA19"/>
<organism evidence="1">
    <name type="scientific">Arundo donax</name>
    <name type="common">Giant reed</name>
    <name type="synonym">Donax arundinaceus</name>
    <dbReference type="NCBI Taxonomy" id="35708"/>
    <lineage>
        <taxon>Eukaryota</taxon>
        <taxon>Viridiplantae</taxon>
        <taxon>Streptophyta</taxon>
        <taxon>Embryophyta</taxon>
        <taxon>Tracheophyta</taxon>
        <taxon>Spermatophyta</taxon>
        <taxon>Magnoliopsida</taxon>
        <taxon>Liliopsida</taxon>
        <taxon>Poales</taxon>
        <taxon>Poaceae</taxon>
        <taxon>PACMAD clade</taxon>
        <taxon>Arundinoideae</taxon>
        <taxon>Arundineae</taxon>
        <taxon>Arundo</taxon>
    </lineage>
</organism>
<reference evidence="1" key="2">
    <citation type="journal article" date="2015" name="Data Brief">
        <title>Shoot transcriptome of the giant reed, Arundo donax.</title>
        <authorList>
            <person name="Barrero R.A."/>
            <person name="Guerrero F.D."/>
            <person name="Moolhuijzen P."/>
            <person name="Goolsby J.A."/>
            <person name="Tidwell J."/>
            <person name="Bellgard S.E."/>
            <person name="Bellgard M.I."/>
        </authorList>
    </citation>
    <scope>NUCLEOTIDE SEQUENCE</scope>
    <source>
        <tissue evidence="1">Shoot tissue taken approximately 20 cm above the soil surface</tissue>
    </source>
</reference>
<dbReference type="EMBL" id="GBRH01263367">
    <property type="protein sequence ID" value="JAD34528.1"/>
    <property type="molecule type" value="Transcribed_RNA"/>
</dbReference>
<dbReference type="PANTHER" id="PTHR47482:SF24">
    <property type="entry name" value="PROTEIN FAR1-RELATED SEQUENCE"/>
    <property type="match status" value="1"/>
</dbReference>
<proteinExistence type="predicted"/>
<name>A0A0A8ZA19_ARUDO</name>
<evidence type="ECO:0008006" key="2">
    <source>
        <dbReference type="Google" id="ProtNLM"/>
    </source>
</evidence>